<gene>
    <name evidence="2" type="ORF">OKIOD_LOCUS8738</name>
</gene>
<sequence length="87" mass="9418">MILSTELFRRPAEETTGFRSRLRKANPLKVVSSRNSRKKAQQNRVSIVMPTAGHSAVSTSRNDHVAETTVSAQPSASGGQLPPAWSS</sequence>
<organism evidence="2 3">
    <name type="scientific">Oikopleura dioica</name>
    <name type="common">Tunicate</name>
    <dbReference type="NCBI Taxonomy" id="34765"/>
    <lineage>
        <taxon>Eukaryota</taxon>
        <taxon>Metazoa</taxon>
        <taxon>Chordata</taxon>
        <taxon>Tunicata</taxon>
        <taxon>Appendicularia</taxon>
        <taxon>Copelata</taxon>
        <taxon>Oikopleuridae</taxon>
        <taxon>Oikopleura</taxon>
    </lineage>
</organism>
<dbReference type="Proteomes" id="UP001158576">
    <property type="component" value="Chromosome YSR"/>
</dbReference>
<feature type="compositionally biased region" description="Polar residues" evidence="1">
    <location>
        <begin position="68"/>
        <end position="78"/>
    </location>
</feature>
<evidence type="ECO:0000313" key="3">
    <source>
        <dbReference type="Proteomes" id="UP001158576"/>
    </source>
</evidence>
<evidence type="ECO:0000313" key="2">
    <source>
        <dbReference type="EMBL" id="CAG5101530.1"/>
    </source>
</evidence>
<dbReference type="EMBL" id="OU015570">
    <property type="protein sequence ID" value="CAG5101530.1"/>
    <property type="molecule type" value="Genomic_DNA"/>
</dbReference>
<accession>A0ABN7SM62</accession>
<name>A0ABN7SM62_OIKDI</name>
<evidence type="ECO:0000256" key="1">
    <source>
        <dbReference type="SAM" id="MobiDB-lite"/>
    </source>
</evidence>
<feature type="region of interest" description="Disordered" evidence="1">
    <location>
        <begin position="1"/>
        <end position="87"/>
    </location>
</feature>
<keyword evidence="3" id="KW-1185">Reference proteome</keyword>
<protein>
    <submittedName>
        <fullName evidence="2">Oidioi.mRNA.OKI2018_I69.YSR.g17180.t1.cds</fullName>
    </submittedName>
</protein>
<reference evidence="2 3" key="1">
    <citation type="submission" date="2021-04" db="EMBL/GenBank/DDBJ databases">
        <authorList>
            <person name="Bliznina A."/>
        </authorList>
    </citation>
    <scope>NUCLEOTIDE SEQUENCE [LARGE SCALE GENOMIC DNA]</scope>
</reference>
<proteinExistence type="predicted"/>